<gene>
    <name evidence="1" type="ORF">AA23TX_00426</name>
</gene>
<name>A0A6I8LID2_9PSEU</name>
<evidence type="ECO:0000313" key="1">
    <source>
        <dbReference type="EMBL" id="VVJ15405.1"/>
    </source>
</evidence>
<sequence>MTVFLAGPGVTLTLTDLDASEGDLVYFTARAEGNGLAASASVMTLHGDGLGPFTAGLERDFRGWSGERVWQSARADLGLRATHHGRAVELAWTLQGREPIHDETRPWAVTVRTFVTPGEELRTFGAEVAEFLAT</sequence>
<dbReference type="AlphaFoldDB" id="A0A6I8LID2"/>
<dbReference type="Proteomes" id="UP000399805">
    <property type="component" value="Unassembled WGS sequence"/>
</dbReference>
<dbReference type="InterPro" id="IPR046196">
    <property type="entry name" value="DUF6228"/>
</dbReference>
<proteinExistence type="predicted"/>
<organism evidence="1 2">
    <name type="scientific">Amycolatopsis camponoti</name>
    <dbReference type="NCBI Taxonomy" id="2606593"/>
    <lineage>
        <taxon>Bacteria</taxon>
        <taxon>Bacillati</taxon>
        <taxon>Actinomycetota</taxon>
        <taxon>Actinomycetes</taxon>
        <taxon>Pseudonocardiales</taxon>
        <taxon>Pseudonocardiaceae</taxon>
        <taxon>Amycolatopsis</taxon>
    </lineage>
</organism>
<evidence type="ECO:0000313" key="2">
    <source>
        <dbReference type="Proteomes" id="UP000399805"/>
    </source>
</evidence>
<reference evidence="1 2" key="1">
    <citation type="submission" date="2019-09" db="EMBL/GenBank/DDBJ databases">
        <authorList>
            <person name="Leyn A S."/>
        </authorList>
    </citation>
    <scope>NUCLEOTIDE SEQUENCE [LARGE SCALE GENOMIC DNA]</scope>
    <source>
        <strain evidence="1">AA231_1</strain>
    </source>
</reference>
<dbReference type="EMBL" id="CABVGP010000001">
    <property type="protein sequence ID" value="VVJ15405.1"/>
    <property type="molecule type" value="Genomic_DNA"/>
</dbReference>
<dbReference type="Pfam" id="PF19739">
    <property type="entry name" value="DUF6228"/>
    <property type="match status" value="1"/>
</dbReference>
<accession>A0A6I8LID2</accession>
<protein>
    <submittedName>
        <fullName evidence="1">Uncharacterized protein</fullName>
    </submittedName>
</protein>
<dbReference type="RefSeq" id="WP_155540906.1">
    <property type="nucleotide sequence ID" value="NZ_CABVGP010000001.1"/>
</dbReference>
<keyword evidence="2" id="KW-1185">Reference proteome</keyword>